<dbReference type="InterPro" id="IPR036390">
    <property type="entry name" value="WH_DNA-bd_sf"/>
</dbReference>
<evidence type="ECO:0000259" key="4">
    <source>
        <dbReference type="PROSITE" id="PS50987"/>
    </source>
</evidence>
<name>A0A6M0CJN3_9FLAO</name>
<dbReference type="GO" id="GO:0003700">
    <property type="term" value="F:DNA-binding transcription factor activity"/>
    <property type="evidence" value="ECO:0007669"/>
    <property type="project" value="InterPro"/>
</dbReference>
<dbReference type="NCBIfam" id="NF033788">
    <property type="entry name" value="HTH_metalloreg"/>
    <property type="match status" value="1"/>
</dbReference>
<dbReference type="PANTHER" id="PTHR33154">
    <property type="entry name" value="TRANSCRIPTIONAL REGULATOR, ARSR FAMILY"/>
    <property type="match status" value="1"/>
</dbReference>
<dbReference type="Pfam" id="PF01022">
    <property type="entry name" value="HTH_5"/>
    <property type="match status" value="1"/>
</dbReference>
<accession>A0A6M0CJN3</accession>
<keyword evidence="1" id="KW-0805">Transcription regulation</keyword>
<protein>
    <submittedName>
        <fullName evidence="5">Metalloregulator ArsR/SmtB family transcription factor</fullName>
    </submittedName>
</protein>
<feature type="domain" description="HTH arsR-type" evidence="4">
    <location>
        <begin position="8"/>
        <end position="104"/>
    </location>
</feature>
<dbReference type="PROSITE" id="PS50987">
    <property type="entry name" value="HTH_ARSR_2"/>
    <property type="match status" value="1"/>
</dbReference>
<evidence type="ECO:0000313" key="6">
    <source>
        <dbReference type="Proteomes" id="UP000474296"/>
    </source>
</evidence>
<organism evidence="5 6">
    <name type="scientific">Spongiivirga citrea</name>
    <dbReference type="NCBI Taxonomy" id="1481457"/>
    <lineage>
        <taxon>Bacteria</taxon>
        <taxon>Pseudomonadati</taxon>
        <taxon>Bacteroidota</taxon>
        <taxon>Flavobacteriia</taxon>
        <taxon>Flavobacteriales</taxon>
        <taxon>Flavobacteriaceae</taxon>
        <taxon>Spongiivirga</taxon>
    </lineage>
</organism>
<dbReference type="AlphaFoldDB" id="A0A6M0CJN3"/>
<sequence length="104" mass="11372">MGTTKTDIHSIDTIEVAQVAKVLAHPARVAILKYISEQEGCICNDITEEVGLSQATVSQHLQVIRDAGLIQGNVKGKSVCYCLSKSNFDQFSVVMDQFFKGLLK</sequence>
<dbReference type="InterPro" id="IPR011991">
    <property type="entry name" value="ArsR-like_HTH"/>
</dbReference>
<dbReference type="PRINTS" id="PR00778">
    <property type="entry name" value="HTHARSR"/>
</dbReference>
<dbReference type="RefSeq" id="WP_164032732.1">
    <property type="nucleotide sequence ID" value="NZ_JAABOQ010000005.1"/>
</dbReference>
<dbReference type="CDD" id="cd00090">
    <property type="entry name" value="HTH_ARSR"/>
    <property type="match status" value="1"/>
</dbReference>
<proteinExistence type="predicted"/>
<reference evidence="5 6" key="1">
    <citation type="submission" date="2020-01" db="EMBL/GenBank/DDBJ databases">
        <title>Spongiivirga citrea KCTC 32990T.</title>
        <authorList>
            <person name="Wang G."/>
        </authorList>
    </citation>
    <scope>NUCLEOTIDE SEQUENCE [LARGE SCALE GENOMIC DNA]</scope>
    <source>
        <strain evidence="5 6">KCTC 32990</strain>
    </source>
</reference>
<keyword evidence="2" id="KW-0238">DNA-binding</keyword>
<dbReference type="InterPro" id="IPR001845">
    <property type="entry name" value="HTH_ArsR_DNA-bd_dom"/>
</dbReference>
<dbReference type="GO" id="GO:0003677">
    <property type="term" value="F:DNA binding"/>
    <property type="evidence" value="ECO:0007669"/>
    <property type="project" value="UniProtKB-KW"/>
</dbReference>
<evidence type="ECO:0000256" key="2">
    <source>
        <dbReference type="ARBA" id="ARBA00023125"/>
    </source>
</evidence>
<evidence type="ECO:0000256" key="3">
    <source>
        <dbReference type="ARBA" id="ARBA00023163"/>
    </source>
</evidence>
<keyword evidence="3" id="KW-0804">Transcription</keyword>
<dbReference type="SUPFAM" id="SSF46785">
    <property type="entry name" value="Winged helix' DNA-binding domain"/>
    <property type="match status" value="1"/>
</dbReference>
<dbReference type="EMBL" id="JAABOQ010000005">
    <property type="protein sequence ID" value="NER18051.1"/>
    <property type="molecule type" value="Genomic_DNA"/>
</dbReference>
<dbReference type="SMART" id="SM00418">
    <property type="entry name" value="HTH_ARSR"/>
    <property type="match status" value="1"/>
</dbReference>
<dbReference type="InterPro" id="IPR036388">
    <property type="entry name" value="WH-like_DNA-bd_sf"/>
</dbReference>
<keyword evidence="6" id="KW-1185">Reference proteome</keyword>
<evidence type="ECO:0000313" key="5">
    <source>
        <dbReference type="EMBL" id="NER18051.1"/>
    </source>
</evidence>
<dbReference type="PANTHER" id="PTHR33154:SF15">
    <property type="entry name" value="REGULATORY PROTEIN ARSR"/>
    <property type="match status" value="1"/>
</dbReference>
<evidence type="ECO:0000256" key="1">
    <source>
        <dbReference type="ARBA" id="ARBA00023015"/>
    </source>
</evidence>
<dbReference type="Proteomes" id="UP000474296">
    <property type="component" value="Unassembled WGS sequence"/>
</dbReference>
<comment type="caution">
    <text evidence="5">The sequence shown here is derived from an EMBL/GenBank/DDBJ whole genome shotgun (WGS) entry which is preliminary data.</text>
</comment>
<dbReference type="Gene3D" id="1.10.10.10">
    <property type="entry name" value="Winged helix-like DNA-binding domain superfamily/Winged helix DNA-binding domain"/>
    <property type="match status" value="1"/>
</dbReference>
<gene>
    <name evidence="5" type="ORF">GWK10_12565</name>
</gene>
<dbReference type="InterPro" id="IPR051081">
    <property type="entry name" value="HTH_MetalResp_TranReg"/>
</dbReference>